<proteinExistence type="predicted"/>
<protein>
    <recommendedName>
        <fullName evidence="2">Urease accessory protein UreH-like transmembrane domain-containing protein</fullName>
    </recommendedName>
</protein>
<dbReference type="InterPro" id="IPR039447">
    <property type="entry name" value="UreH-like_TM_dom"/>
</dbReference>
<evidence type="ECO:0000256" key="1">
    <source>
        <dbReference type="SAM" id="Phobius"/>
    </source>
</evidence>
<comment type="caution">
    <text evidence="3">The sequence shown here is derived from an EMBL/GenBank/DDBJ whole genome shotgun (WGS) entry which is preliminary data.</text>
</comment>
<feature type="transmembrane region" description="Helical" evidence="1">
    <location>
        <begin position="89"/>
        <end position="107"/>
    </location>
</feature>
<keyword evidence="1" id="KW-0472">Membrane</keyword>
<keyword evidence="1" id="KW-0812">Transmembrane</keyword>
<sequence>MDSVMSDLGGLLHAGLDVCRVGIDGREGLIGGLFLTGLVGSLTHCSGMCGPFVLAQVAARLEAIPLSRLSEARRLAGAALVPYHLGRGATYGLLGAAAAGFSGILGGGTSFRMLGAGLLSLAALLLLALTIPAFKGLAGGGESAWGARVGRLAAPLFSTPFGLRGFALGVMLGFIPCGLLYAALAAAAAGGNPVAGGFGMLAFWAGTVPMLVAVAAVGHAAVGRWRSVMAHLAPGLLIVNAGVLGFMAWQLVNAP</sequence>
<evidence type="ECO:0000313" key="3">
    <source>
        <dbReference type="EMBL" id="OAN53178.1"/>
    </source>
</evidence>
<feature type="transmembrane region" description="Helical" evidence="1">
    <location>
        <begin position="228"/>
        <end position="252"/>
    </location>
</feature>
<evidence type="ECO:0000313" key="4">
    <source>
        <dbReference type="Proteomes" id="UP000078428"/>
    </source>
</evidence>
<keyword evidence="4" id="KW-1185">Reference proteome</keyword>
<reference evidence="3 4" key="1">
    <citation type="submission" date="2016-04" db="EMBL/GenBank/DDBJ databases">
        <title>Draft genome sequence of freshwater magnetotactic bacteria Magnetospirillum marisnigri SP-1 and Magnetospirillum moscoviense BB-1.</title>
        <authorList>
            <person name="Koziaeva V."/>
            <person name="Dziuba M.V."/>
            <person name="Ivanov T.M."/>
            <person name="Kuznetsov B."/>
            <person name="Grouzdev D.S."/>
        </authorList>
    </citation>
    <scope>NUCLEOTIDE SEQUENCE [LARGE SCALE GENOMIC DNA]</scope>
    <source>
        <strain evidence="3 4">SP-1</strain>
    </source>
</reference>
<dbReference type="AlphaFoldDB" id="A0A178MTS8"/>
<gene>
    <name evidence="3" type="ORF">A6A04_14595</name>
</gene>
<dbReference type="STRING" id="1285242.A6A04_14595"/>
<feature type="transmembrane region" description="Helical" evidence="1">
    <location>
        <begin position="166"/>
        <end position="189"/>
    </location>
</feature>
<organism evidence="3 4">
    <name type="scientific">Paramagnetospirillum marisnigri</name>
    <dbReference type="NCBI Taxonomy" id="1285242"/>
    <lineage>
        <taxon>Bacteria</taxon>
        <taxon>Pseudomonadati</taxon>
        <taxon>Pseudomonadota</taxon>
        <taxon>Alphaproteobacteria</taxon>
        <taxon>Rhodospirillales</taxon>
        <taxon>Magnetospirillaceae</taxon>
        <taxon>Paramagnetospirillum</taxon>
    </lineage>
</organism>
<dbReference type="Pfam" id="PF13386">
    <property type="entry name" value="DsbD_2"/>
    <property type="match status" value="1"/>
</dbReference>
<dbReference type="PANTHER" id="PTHR42208">
    <property type="entry name" value="HEAVY METAL TRANSPORTER-RELATED"/>
    <property type="match status" value="1"/>
</dbReference>
<feature type="transmembrane region" description="Helical" evidence="1">
    <location>
        <begin position="201"/>
        <end position="222"/>
    </location>
</feature>
<dbReference type="EMBL" id="LWQT01000040">
    <property type="protein sequence ID" value="OAN53178.1"/>
    <property type="molecule type" value="Genomic_DNA"/>
</dbReference>
<dbReference type="Proteomes" id="UP000078428">
    <property type="component" value="Unassembled WGS sequence"/>
</dbReference>
<evidence type="ECO:0000259" key="2">
    <source>
        <dbReference type="Pfam" id="PF13386"/>
    </source>
</evidence>
<feature type="domain" description="Urease accessory protein UreH-like transmembrane" evidence="2">
    <location>
        <begin position="33"/>
        <end position="240"/>
    </location>
</feature>
<accession>A0A178MTS8</accession>
<keyword evidence="1" id="KW-1133">Transmembrane helix</keyword>
<name>A0A178MTS8_9PROT</name>
<feature type="transmembrane region" description="Helical" evidence="1">
    <location>
        <begin position="114"/>
        <end position="134"/>
    </location>
</feature>
<dbReference type="PANTHER" id="PTHR42208:SF1">
    <property type="entry name" value="HEAVY METAL TRANSPORTER"/>
    <property type="match status" value="1"/>
</dbReference>